<name>A0AA97DAL3_9FIRM</name>
<proteinExistence type="predicted"/>
<dbReference type="InterPro" id="IPR006528">
    <property type="entry name" value="Phage_head_morphogenesis_dom"/>
</dbReference>
<feature type="domain" description="Phage head morphogenesis" evidence="1">
    <location>
        <begin position="163"/>
        <end position="304"/>
    </location>
</feature>
<reference evidence="2 3" key="1">
    <citation type="submission" date="2024-06" db="EMBL/GenBank/DDBJ databases">
        <title>Caproicibacterium argilliputei sp. nov, a novel caproic acid producing anaerobic bacterium isolated from pit mud.</title>
        <authorList>
            <person name="Xia S."/>
        </authorList>
    </citation>
    <scope>NUCLEOTIDE SEQUENCE [LARGE SCALE GENOMIC DNA]</scope>
    <source>
        <strain evidence="2 3">ZCY20-5</strain>
    </source>
</reference>
<protein>
    <submittedName>
        <fullName evidence="2">Phage minor head protein</fullName>
    </submittedName>
</protein>
<dbReference type="Proteomes" id="UP001300604">
    <property type="component" value="Chromosome"/>
</dbReference>
<evidence type="ECO:0000259" key="1">
    <source>
        <dbReference type="Pfam" id="PF04233"/>
    </source>
</evidence>
<dbReference type="RefSeq" id="WP_316935063.1">
    <property type="nucleotide sequence ID" value="NZ_CP135996.1"/>
</dbReference>
<evidence type="ECO:0000313" key="2">
    <source>
        <dbReference type="EMBL" id="WOC32814.1"/>
    </source>
</evidence>
<keyword evidence="3" id="KW-1185">Reference proteome</keyword>
<dbReference type="EMBL" id="CP135996">
    <property type="protein sequence ID" value="WOC32814.1"/>
    <property type="molecule type" value="Genomic_DNA"/>
</dbReference>
<gene>
    <name evidence="2" type="ORF">PXC00_02765</name>
</gene>
<dbReference type="AlphaFoldDB" id="A0AA97DAL3"/>
<dbReference type="KEGG" id="carl:PXC00_02765"/>
<reference evidence="3" key="2">
    <citation type="submission" date="2024-06" db="EMBL/GenBank/DDBJ databases">
        <title>Caproicibacterium argilliputei sp. nov, a novel caproic acid producing anaerobic bacterium isolated from pit mud.</title>
        <authorList>
            <person name="Zeng C."/>
        </authorList>
    </citation>
    <scope>NUCLEOTIDE SEQUENCE [LARGE SCALE GENOMIC DNA]</scope>
    <source>
        <strain evidence="3">ZCY20-5</strain>
    </source>
</reference>
<sequence length="530" mass="60488">MAQPTTDELQRLLTQVRRIAEHREKGSEQEIRSTYRALLKDLRAFLGERYEKLAEDDKLDYAILQQKGEFARFLEDVERLVVQHTEPAAQSIQKVVEDTYSLCWQGMQDAVKQSADSQQLHTALQGLRGVTPEVVKQAVNNPISGLTLTTRLQKHRQDVIYGIKQQIGIGLTQGDTYTTMARRVAGEVDGDYQKAVRIVRTETHRVREAGFHDAAEEVHESAQQVGYGMAKTWRTMLDERVRPQHRYRRGKHWVTVIRGPYNHQKMEGVTVPVDQSFDLGGGVTTKAPGQSGVAGQDINCRCFLEYNLKKLENAEGERSDNMESGVQLYRPVTVDTENLVDVRRGARTISLQQVTSARNEVFLSKEVQLKPKQLHTLDRYAEKAAKALRVSNQTKLPPIYVISNAEMQTTAVAAYSPVKNVLYMTEETCDAEALLKLQKSMACPENPCSTILHELIHWQDAEAYRKVHGEIVDYQKYIEYVNEKARKALEKLKESGYNIDEISMYASNEYSRDNFAEPYTEYRVKQLLKE</sequence>
<accession>A0AA97DAL3</accession>
<organism evidence="2 3">
    <name type="scientific">Caproicibacterium argilliputei</name>
    <dbReference type="NCBI Taxonomy" id="3030016"/>
    <lineage>
        <taxon>Bacteria</taxon>
        <taxon>Bacillati</taxon>
        <taxon>Bacillota</taxon>
        <taxon>Clostridia</taxon>
        <taxon>Eubacteriales</taxon>
        <taxon>Oscillospiraceae</taxon>
        <taxon>Caproicibacterium</taxon>
    </lineage>
</organism>
<reference evidence="3" key="3">
    <citation type="submission" date="2024-06" db="EMBL/GenBank/DDBJ databases">
        <authorList>
            <person name="Zeng C."/>
        </authorList>
    </citation>
    <scope>NUCLEOTIDE SEQUENCE [LARGE SCALE GENOMIC DNA]</scope>
    <source>
        <strain evidence="3">ZCY20-5</strain>
    </source>
</reference>
<dbReference type="Pfam" id="PF04233">
    <property type="entry name" value="Phage_Mu_F"/>
    <property type="match status" value="1"/>
</dbReference>
<evidence type="ECO:0000313" key="3">
    <source>
        <dbReference type="Proteomes" id="UP001300604"/>
    </source>
</evidence>